<dbReference type="Gene3D" id="1.10.3210.10">
    <property type="entry name" value="Hypothetical protein af1432"/>
    <property type="match status" value="1"/>
</dbReference>
<evidence type="ECO:0000259" key="1">
    <source>
        <dbReference type="PROSITE" id="PS50943"/>
    </source>
</evidence>
<name>A0A0H3UAF7_9BACT</name>
<accession>A0A0H3UAF7</accession>
<proteinExistence type="predicted"/>
<dbReference type="InterPro" id="IPR001387">
    <property type="entry name" value="Cro/C1-type_HTH"/>
</dbReference>
<dbReference type="InterPro" id="IPR010982">
    <property type="entry name" value="Lambda_DNA-bd_dom_sf"/>
</dbReference>
<dbReference type="SUPFAM" id="SSF47413">
    <property type="entry name" value="lambda repressor-like DNA-binding domains"/>
    <property type="match status" value="1"/>
</dbReference>
<evidence type="ECO:0000313" key="2">
    <source>
        <dbReference type="EMBL" id="AIF26522.1"/>
    </source>
</evidence>
<dbReference type="GO" id="GO:0003677">
    <property type="term" value="F:DNA binding"/>
    <property type="evidence" value="ECO:0007669"/>
    <property type="project" value="InterPro"/>
</dbReference>
<dbReference type="SUPFAM" id="SSF109604">
    <property type="entry name" value="HD-domain/PDEase-like"/>
    <property type="match status" value="1"/>
</dbReference>
<dbReference type="PROSITE" id="PS50943">
    <property type="entry name" value="HTH_CROC1"/>
    <property type="match status" value="1"/>
</dbReference>
<dbReference type="Pfam" id="PF13328">
    <property type="entry name" value="HD_4"/>
    <property type="match status" value="1"/>
</dbReference>
<dbReference type="AlphaFoldDB" id="A0A0H3UAF7"/>
<dbReference type="PANTHER" id="PTHR46246">
    <property type="entry name" value="GUANOSINE-3',5'-BIS(DIPHOSPHATE) 3'-PYROPHOSPHOHYDROLASE MESH1"/>
    <property type="match status" value="1"/>
</dbReference>
<dbReference type="SMART" id="SM00530">
    <property type="entry name" value="HTH_XRE"/>
    <property type="match status" value="1"/>
</dbReference>
<protein>
    <recommendedName>
        <fullName evidence="1">HTH cro/C1-type domain-containing protein</fullName>
    </recommendedName>
</protein>
<dbReference type="InterPro" id="IPR052194">
    <property type="entry name" value="MESH1"/>
</dbReference>
<dbReference type="Gene3D" id="1.10.260.40">
    <property type="entry name" value="lambda repressor-like DNA-binding domains"/>
    <property type="match status" value="1"/>
</dbReference>
<dbReference type="CDD" id="cd00093">
    <property type="entry name" value="HTH_XRE"/>
    <property type="match status" value="1"/>
</dbReference>
<feature type="domain" description="HTH cro/C1-type" evidence="1">
    <location>
        <begin position="7"/>
        <end position="61"/>
    </location>
</feature>
<dbReference type="PANTHER" id="PTHR46246:SF1">
    <property type="entry name" value="GUANOSINE-3',5'-BIS(DIPHOSPHATE) 3'-PYROPHOSPHOHYDROLASE MESH1"/>
    <property type="match status" value="1"/>
</dbReference>
<sequence length="272" mass="30756">MSIGSNISKYRKAMGMTQMKLAEEVGVSFQAISSWERDEYYPDTDNVIKLCRVLKAEPNKILGEDKEHDYELHDRLFDENHMYTFIKSWTVANDMPQTLKALSYAKEKHAGQVRKGDAGIPYINHPLTLCCNAIALGIKDDAIMAACLLHDVVEDAGVTADELPVGDEAKRIVALLTKEKQEGKAFDEGKYYAAIAKSPAACMVKLLDRCNNISNMAMGFNKEKIAQYITETEKYIMPLLEVIKKENAEWNNAAWLLSYQMKAILETNKRYI</sequence>
<organism evidence="2">
    <name type="scientific">uncultured bacterium fosmid pJB39A3</name>
    <dbReference type="NCBI Taxonomy" id="1478063"/>
    <lineage>
        <taxon>Bacteria</taxon>
        <taxon>environmental samples</taxon>
    </lineage>
</organism>
<dbReference type="EMBL" id="KF540235">
    <property type="protein sequence ID" value="AIF26522.1"/>
    <property type="molecule type" value="Genomic_DNA"/>
</dbReference>
<reference evidence="2" key="1">
    <citation type="submission" date="2013-08" db="EMBL/GenBank/DDBJ databases">
        <title>Comparison of modified E. coli strains.</title>
        <authorList>
            <person name="Juergensen J."/>
            <person name="Bonge A."/>
            <person name="Streit W.R."/>
        </authorList>
    </citation>
    <scope>NUCLEOTIDE SEQUENCE</scope>
</reference>
<dbReference type="Pfam" id="PF01381">
    <property type="entry name" value="HTH_3"/>
    <property type="match status" value="1"/>
</dbReference>
<dbReference type="GO" id="GO:0008893">
    <property type="term" value="F:guanosine-3',5'-bis(diphosphate) 3'-diphosphatase activity"/>
    <property type="evidence" value="ECO:0007669"/>
    <property type="project" value="TreeGrafter"/>
</dbReference>